<dbReference type="Proteomes" id="UP000724874">
    <property type="component" value="Unassembled WGS sequence"/>
</dbReference>
<feature type="region of interest" description="Disordered" evidence="1">
    <location>
        <begin position="292"/>
        <end position="373"/>
    </location>
</feature>
<feature type="region of interest" description="Disordered" evidence="1">
    <location>
        <begin position="142"/>
        <end position="180"/>
    </location>
</feature>
<keyword evidence="3" id="KW-1185">Reference proteome</keyword>
<evidence type="ECO:0000256" key="1">
    <source>
        <dbReference type="SAM" id="MobiDB-lite"/>
    </source>
</evidence>
<sequence>MLEDLEVPATMHSLDKSAGITSLLEEVALDVGANEIRCRFVDGKIEKWGSGWYRTLYGQRLVDALQGIMRDVKESTFEDDRVAREKEWEKQKLERTRSLSTVTAPKGIQGKVSKHKKQRSFFMQIVSCVGSIINLTSPSTANHPALPFSRSSTSTPPVNYPISTSVTQSSNTTPPAPGTSARARALRRAARSALVDTYRLFVLSELITRLQGLSDPTDQQVVRSQEYRRKDKATFGVWILHSMRRRALERMEQLLEEAEVEAKARGCIASVNQDLNVAFFGMEPATTAVPLSFSDDEDEMEQPPPGLSSTKSEKETDGDSESDETDGSSVHTPSTTSHFQCYPMRPPFSRTSSSSSHSVDDSSSISSDDNKGYLEPVEKSSQFVTQKNLPEVPRFQQMALVPSAPSPAPHIIQYLSPASLHEYTQLVELRSRLGHLLLFSASQTRVTADETQSRLDILAVRSRRRAWSNRALSLVARSQAGLGGSAIYGLVTPFRSSALARHMWKAEDSIREPSLSTTSFLPSALMRCTSRGFPSYRPRLRPKIQYDIETLAVEVSDNVFEDDGDFDAVSDGQPYAPVDFEYEMYEDVTDPSTVAGHSRRHVRGGTRKLSSTQPVPGRSRLGRCSLSVKKWIAKFRIISQTKTRCSSLPPHKASHQREANIYGV</sequence>
<name>A0A9P5NYB0_GYMJU</name>
<feature type="region of interest" description="Disordered" evidence="1">
    <location>
        <begin position="592"/>
        <end position="621"/>
    </location>
</feature>
<accession>A0A9P5NYB0</accession>
<reference evidence="2" key="1">
    <citation type="submission" date="2020-11" db="EMBL/GenBank/DDBJ databases">
        <authorList>
            <consortium name="DOE Joint Genome Institute"/>
            <person name="Ahrendt S."/>
            <person name="Riley R."/>
            <person name="Andreopoulos W."/>
            <person name="LaButti K."/>
            <person name="Pangilinan J."/>
            <person name="Ruiz-duenas F.J."/>
            <person name="Barrasa J.M."/>
            <person name="Sanchez-Garcia M."/>
            <person name="Camarero S."/>
            <person name="Miyauchi S."/>
            <person name="Serrano A."/>
            <person name="Linde D."/>
            <person name="Babiker R."/>
            <person name="Drula E."/>
            <person name="Ayuso-Fernandez I."/>
            <person name="Pacheco R."/>
            <person name="Padilla G."/>
            <person name="Ferreira P."/>
            <person name="Barriuso J."/>
            <person name="Kellner H."/>
            <person name="Castanera R."/>
            <person name="Alfaro M."/>
            <person name="Ramirez L."/>
            <person name="Pisabarro A.G."/>
            <person name="Kuo A."/>
            <person name="Tritt A."/>
            <person name="Lipzen A."/>
            <person name="He G."/>
            <person name="Yan M."/>
            <person name="Ng V."/>
            <person name="Cullen D."/>
            <person name="Martin F."/>
            <person name="Rosso M.-N."/>
            <person name="Henrissat B."/>
            <person name="Hibbett D."/>
            <person name="Martinez A.T."/>
            <person name="Grigoriev I.V."/>
        </authorList>
    </citation>
    <scope>NUCLEOTIDE SEQUENCE</scope>
    <source>
        <strain evidence="2">AH 44721</strain>
    </source>
</reference>
<comment type="caution">
    <text evidence="2">The sequence shown here is derived from an EMBL/GenBank/DDBJ whole genome shotgun (WGS) entry which is preliminary data.</text>
</comment>
<evidence type="ECO:0000313" key="2">
    <source>
        <dbReference type="EMBL" id="KAF8909613.1"/>
    </source>
</evidence>
<feature type="compositionally biased region" description="Polar residues" evidence="1">
    <location>
        <begin position="330"/>
        <end position="339"/>
    </location>
</feature>
<feature type="compositionally biased region" description="Basic residues" evidence="1">
    <location>
        <begin position="597"/>
        <end position="606"/>
    </location>
</feature>
<feature type="region of interest" description="Disordered" evidence="1">
    <location>
        <begin position="645"/>
        <end position="664"/>
    </location>
</feature>
<proteinExistence type="predicted"/>
<organism evidence="2 3">
    <name type="scientific">Gymnopilus junonius</name>
    <name type="common">Spectacular rustgill mushroom</name>
    <name type="synonym">Gymnopilus spectabilis subsp. junonius</name>
    <dbReference type="NCBI Taxonomy" id="109634"/>
    <lineage>
        <taxon>Eukaryota</taxon>
        <taxon>Fungi</taxon>
        <taxon>Dikarya</taxon>
        <taxon>Basidiomycota</taxon>
        <taxon>Agaricomycotina</taxon>
        <taxon>Agaricomycetes</taxon>
        <taxon>Agaricomycetidae</taxon>
        <taxon>Agaricales</taxon>
        <taxon>Agaricineae</taxon>
        <taxon>Hymenogastraceae</taxon>
        <taxon>Gymnopilus</taxon>
    </lineage>
</organism>
<protein>
    <submittedName>
        <fullName evidence="2">Uncharacterized protein</fullName>
    </submittedName>
</protein>
<dbReference type="OrthoDB" id="3224257at2759"/>
<dbReference type="AlphaFoldDB" id="A0A9P5NYB0"/>
<feature type="compositionally biased region" description="Polar residues" evidence="1">
    <location>
        <begin position="149"/>
        <end position="173"/>
    </location>
</feature>
<feature type="compositionally biased region" description="Low complexity" evidence="1">
    <location>
        <begin position="349"/>
        <end position="367"/>
    </location>
</feature>
<gene>
    <name evidence="2" type="ORF">CPB84DRAFT_1743660</name>
</gene>
<evidence type="ECO:0000313" key="3">
    <source>
        <dbReference type="Proteomes" id="UP000724874"/>
    </source>
</evidence>
<dbReference type="EMBL" id="JADNYJ010000008">
    <property type="protein sequence ID" value="KAF8909613.1"/>
    <property type="molecule type" value="Genomic_DNA"/>
</dbReference>